<dbReference type="PROSITE" id="PS51184">
    <property type="entry name" value="JMJC"/>
    <property type="match status" value="1"/>
</dbReference>
<dbReference type="InterPro" id="IPR003347">
    <property type="entry name" value="JmjC_dom"/>
</dbReference>
<accession>A0ABR3G9S1</accession>
<feature type="domain" description="JmjC" evidence="1">
    <location>
        <begin position="132"/>
        <end position="318"/>
    </location>
</feature>
<evidence type="ECO:0000259" key="1">
    <source>
        <dbReference type="PROSITE" id="PS51184"/>
    </source>
</evidence>
<dbReference type="SUPFAM" id="SSF51197">
    <property type="entry name" value="Clavaminate synthase-like"/>
    <property type="match status" value="1"/>
</dbReference>
<evidence type="ECO:0000313" key="2">
    <source>
        <dbReference type="EMBL" id="KAL0632515.1"/>
    </source>
</evidence>
<dbReference type="PANTHER" id="PTHR12461:SF99">
    <property type="entry name" value="BIFUNCTIONAL PEPTIDASE AND (3S)-LYSYL HYDROXYLASE JMJD7"/>
    <property type="match status" value="1"/>
</dbReference>
<dbReference type="Proteomes" id="UP001447188">
    <property type="component" value="Unassembled WGS sequence"/>
</dbReference>
<dbReference type="Gene3D" id="2.60.120.10">
    <property type="entry name" value="Jelly Rolls"/>
    <property type="match status" value="1"/>
</dbReference>
<sequence>MQSPTDLGSALAELLTSYHDFNSGWVERVKGAPTAVEFLRYVQKNQPVVFSGAGKDWPAMRKWKIEYLKETMESRKINVAETPLGLASNADSVVFNEKDQKDYFVKPHSFSEDFSSFLEYLQTPQSENQSVKYAQSQDNNLHGEFSPLLPDVPPSISFATEAFGHDPDAANVWIGNDRSVSALHKDNYENLYCQVSGRKNFVLISPLEVACVEERTLPAATYQPDGEGGLKLVPDEPKSKVQCWPTVDPDELLGKAGVWWRYCRPLRVSLEPGDMLYLPAMWYHKVSQECGEEGICCAVNYWYDMEYSGPFYSTISFVRNLIPVLKIAELENEGEEEDEDEQGKEE</sequence>
<dbReference type="EMBL" id="JBBBZM010000165">
    <property type="protein sequence ID" value="KAL0632515.1"/>
    <property type="molecule type" value="Genomic_DNA"/>
</dbReference>
<dbReference type="InterPro" id="IPR041667">
    <property type="entry name" value="Cupin_8"/>
</dbReference>
<comment type="caution">
    <text evidence="2">The sequence shown here is derived from an EMBL/GenBank/DDBJ whole genome shotgun (WGS) entry which is preliminary data.</text>
</comment>
<protein>
    <recommendedName>
        <fullName evidence="1">JmjC domain-containing protein</fullName>
    </recommendedName>
</protein>
<dbReference type="PANTHER" id="PTHR12461">
    <property type="entry name" value="HYPOXIA-INDUCIBLE FACTOR 1 ALPHA INHIBITOR-RELATED"/>
    <property type="match status" value="1"/>
</dbReference>
<dbReference type="InterPro" id="IPR014710">
    <property type="entry name" value="RmlC-like_jellyroll"/>
</dbReference>
<gene>
    <name evidence="2" type="ORF">Q9L58_008622</name>
</gene>
<organism evidence="2 3">
    <name type="scientific">Discina gigas</name>
    <dbReference type="NCBI Taxonomy" id="1032678"/>
    <lineage>
        <taxon>Eukaryota</taxon>
        <taxon>Fungi</taxon>
        <taxon>Dikarya</taxon>
        <taxon>Ascomycota</taxon>
        <taxon>Pezizomycotina</taxon>
        <taxon>Pezizomycetes</taxon>
        <taxon>Pezizales</taxon>
        <taxon>Discinaceae</taxon>
        <taxon>Discina</taxon>
    </lineage>
</organism>
<proteinExistence type="predicted"/>
<keyword evidence="3" id="KW-1185">Reference proteome</keyword>
<dbReference type="SMART" id="SM00558">
    <property type="entry name" value="JmjC"/>
    <property type="match status" value="1"/>
</dbReference>
<name>A0ABR3G9S1_9PEZI</name>
<reference evidence="2 3" key="1">
    <citation type="submission" date="2024-02" db="EMBL/GenBank/DDBJ databases">
        <title>Discinaceae phylogenomics.</title>
        <authorList>
            <person name="Dirks A.C."/>
            <person name="James T.Y."/>
        </authorList>
    </citation>
    <scope>NUCLEOTIDE SEQUENCE [LARGE SCALE GENOMIC DNA]</scope>
    <source>
        <strain evidence="2 3">ACD0624</strain>
    </source>
</reference>
<evidence type="ECO:0000313" key="3">
    <source>
        <dbReference type="Proteomes" id="UP001447188"/>
    </source>
</evidence>
<dbReference type="Pfam" id="PF13621">
    <property type="entry name" value="Cupin_8"/>
    <property type="match status" value="1"/>
</dbReference>